<dbReference type="EMBL" id="LSYV01000016">
    <property type="protein sequence ID" value="KXZ50838.1"/>
    <property type="molecule type" value="Genomic_DNA"/>
</dbReference>
<evidence type="ECO:0000313" key="2">
    <source>
        <dbReference type="Proteomes" id="UP000075714"/>
    </source>
</evidence>
<organism evidence="1 2">
    <name type="scientific">Gonium pectorale</name>
    <name type="common">Green alga</name>
    <dbReference type="NCBI Taxonomy" id="33097"/>
    <lineage>
        <taxon>Eukaryota</taxon>
        <taxon>Viridiplantae</taxon>
        <taxon>Chlorophyta</taxon>
        <taxon>core chlorophytes</taxon>
        <taxon>Chlorophyceae</taxon>
        <taxon>CS clade</taxon>
        <taxon>Chlamydomonadales</taxon>
        <taxon>Volvocaceae</taxon>
        <taxon>Gonium</taxon>
    </lineage>
</organism>
<gene>
    <name evidence="1" type="ORF">GPECTOR_15g524</name>
</gene>
<proteinExistence type="predicted"/>
<evidence type="ECO:0000313" key="1">
    <source>
        <dbReference type="EMBL" id="KXZ50838.1"/>
    </source>
</evidence>
<accession>A0A150GM34</accession>
<name>A0A150GM34_GONPE</name>
<dbReference type="AlphaFoldDB" id="A0A150GM34"/>
<reference evidence="2" key="1">
    <citation type="journal article" date="2016" name="Nat. Commun.">
        <title>The Gonium pectorale genome demonstrates co-option of cell cycle regulation during the evolution of multicellularity.</title>
        <authorList>
            <person name="Hanschen E.R."/>
            <person name="Marriage T.N."/>
            <person name="Ferris P.J."/>
            <person name="Hamaji T."/>
            <person name="Toyoda A."/>
            <person name="Fujiyama A."/>
            <person name="Neme R."/>
            <person name="Noguchi H."/>
            <person name="Minakuchi Y."/>
            <person name="Suzuki M."/>
            <person name="Kawai-Toyooka H."/>
            <person name="Smith D.R."/>
            <person name="Sparks H."/>
            <person name="Anderson J."/>
            <person name="Bakaric R."/>
            <person name="Luria V."/>
            <person name="Karger A."/>
            <person name="Kirschner M.W."/>
            <person name="Durand P.M."/>
            <person name="Michod R.E."/>
            <person name="Nozaki H."/>
            <person name="Olson B.J."/>
        </authorList>
    </citation>
    <scope>NUCLEOTIDE SEQUENCE [LARGE SCALE GENOMIC DNA]</scope>
    <source>
        <strain evidence="2">NIES-2863</strain>
    </source>
</reference>
<protein>
    <submittedName>
        <fullName evidence="1">Uncharacterized protein</fullName>
    </submittedName>
</protein>
<sequence>MFAAAQAPVRVKPCLHGVRAIFPYPSLGMLVVAKSDGRLLVTPLSEAELDTVLRGAGEGAPDGPVNPAERDIAVTASGCLQFSGKRGSGHGADSKAAALNPPHVQIRLHRGRLRSADACGLRLATGGAAGGIKVWDLLDIRRIAVQEVRRTCPCIAHVFTARPGSRGSGALRNVR</sequence>
<dbReference type="Proteomes" id="UP000075714">
    <property type="component" value="Unassembled WGS sequence"/>
</dbReference>
<comment type="caution">
    <text evidence="1">The sequence shown here is derived from an EMBL/GenBank/DDBJ whole genome shotgun (WGS) entry which is preliminary data.</text>
</comment>
<keyword evidence="2" id="KW-1185">Reference proteome</keyword>